<keyword evidence="3" id="KW-1185">Reference proteome</keyword>
<evidence type="ECO:0000313" key="2">
    <source>
        <dbReference type="EMBL" id="GAA0751352.1"/>
    </source>
</evidence>
<name>A0ABN1K0L6_9BURK</name>
<dbReference type="Proteomes" id="UP001500279">
    <property type="component" value="Unassembled WGS sequence"/>
</dbReference>
<feature type="chain" id="PRO_5046137910" evidence="1">
    <location>
        <begin position="20"/>
        <end position="143"/>
    </location>
</feature>
<keyword evidence="1" id="KW-0732">Signal</keyword>
<evidence type="ECO:0000256" key="1">
    <source>
        <dbReference type="SAM" id="SignalP"/>
    </source>
</evidence>
<protein>
    <submittedName>
        <fullName evidence="2">Uncharacterized protein</fullName>
    </submittedName>
</protein>
<dbReference type="EMBL" id="BAAAEW010000014">
    <property type="protein sequence ID" value="GAA0751352.1"/>
    <property type="molecule type" value="Genomic_DNA"/>
</dbReference>
<gene>
    <name evidence="2" type="ORF">GCM10009107_23990</name>
</gene>
<evidence type="ECO:0000313" key="3">
    <source>
        <dbReference type="Proteomes" id="UP001500279"/>
    </source>
</evidence>
<organism evidence="2 3">
    <name type="scientific">Ideonella azotifigens</name>
    <dbReference type="NCBI Taxonomy" id="513160"/>
    <lineage>
        <taxon>Bacteria</taxon>
        <taxon>Pseudomonadati</taxon>
        <taxon>Pseudomonadota</taxon>
        <taxon>Betaproteobacteria</taxon>
        <taxon>Burkholderiales</taxon>
        <taxon>Sphaerotilaceae</taxon>
        <taxon>Ideonella</taxon>
    </lineage>
</organism>
<feature type="signal peptide" evidence="1">
    <location>
        <begin position="1"/>
        <end position="19"/>
    </location>
</feature>
<proteinExistence type="predicted"/>
<comment type="caution">
    <text evidence="2">The sequence shown here is derived from an EMBL/GenBank/DDBJ whole genome shotgun (WGS) entry which is preliminary data.</text>
</comment>
<dbReference type="RefSeq" id="WP_141287024.1">
    <property type="nucleotide sequence ID" value="NZ_BAAAEW010000014.1"/>
</dbReference>
<sequence length="143" mass="15759">MRCLITLLLAAMFPLLSNAADLQAGQVWTYKTRAGEASSTLTVLKVEQYNDLGRVVHIRVDGIHMTNPVKGNVVTDIPHLPFKDLALQGSVVKQLRKLSSLPDFQEGYDTWKKAYLAGQAGAFETPVSTTLDAMLGAKWEEKK</sequence>
<accession>A0ABN1K0L6</accession>
<reference evidence="2 3" key="1">
    <citation type="journal article" date="2019" name="Int. J. Syst. Evol. Microbiol.">
        <title>The Global Catalogue of Microorganisms (GCM) 10K type strain sequencing project: providing services to taxonomists for standard genome sequencing and annotation.</title>
        <authorList>
            <consortium name="The Broad Institute Genomics Platform"/>
            <consortium name="The Broad Institute Genome Sequencing Center for Infectious Disease"/>
            <person name="Wu L."/>
            <person name="Ma J."/>
        </authorList>
    </citation>
    <scope>NUCLEOTIDE SEQUENCE [LARGE SCALE GENOMIC DNA]</scope>
    <source>
        <strain evidence="2 3">JCM 15503</strain>
    </source>
</reference>